<keyword evidence="8" id="KW-1185">Reference proteome</keyword>
<dbReference type="PANTHER" id="PTHR23117:SF13">
    <property type="entry name" value="GUANYLATE KINASE"/>
    <property type="match status" value="1"/>
</dbReference>
<dbReference type="PANTHER" id="PTHR23117">
    <property type="entry name" value="GUANYLATE KINASE-RELATED"/>
    <property type="match status" value="1"/>
</dbReference>
<evidence type="ECO:0000256" key="3">
    <source>
        <dbReference type="ARBA" id="ARBA00022679"/>
    </source>
</evidence>
<evidence type="ECO:0000256" key="5">
    <source>
        <dbReference type="ARBA" id="ARBA00048594"/>
    </source>
</evidence>
<dbReference type="GO" id="GO:0004385">
    <property type="term" value="F:GMP kinase activity"/>
    <property type="evidence" value="ECO:0007669"/>
    <property type="project" value="UniProtKB-EC"/>
</dbReference>
<dbReference type="SMART" id="SM00072">
    <property type="entry name" value="GuKc"/>
    <property type="match status" value="1"/>
</dbReference>
<accession>A0A9X5GTH9</accession>
<comment type="function">
    <text evidence="1">Essential for recycling GMP and indirectly, cGMP.</text>
</comment>
<dbReference type="EMBL" id="QZDT01000062">
    <property type="protein sequence ID" value="NBJ95048.1"/>
    <property type="molecule type" value="Genomic_DNA"/>
</dbReference>
<dbReference type="OrthoDB" id="1033810at2"/>
<dbReference type="InterPro" id="IPR020590">
    <property type="entry name" value="Guanylate_kinase_CS"/>
</dbReference>
<dbReference type="InterPro" id="IPR027417">
    <property type="entry name" value="P-loop_NTPase"/>
</dbReference>
<comment type="catalytic activity">
    <reaction evidence="5">
        <text>GMP + ATP = GDP + ADP</text>
        <dbReference type="Rhea" id="RHEA:20780"/>
        <dbReference type="ChEBI" id="CHEBI:30616"/>
        <dbReference type="ChEBI" id="CHEBI:58115"/>
        <dbReference type="ChEBI" id="CHEBI:58189"/>
        <dbReference type="ChEBI" id="CHEBI:456216"/>
        <dbReference type="EC" id="2.7.4.8"/>
    </reaction>
</comment>
<keyword evidence="3" id="KW-0808">Transferase</keyword>
<evidence type="ECO:0000313" key="7">
    <source>
        <dbReference type="EMBL" id="NBJ95048.1"/>
    </source>
</evidence>
<keyword evidence="4 7" id="KW-0418">Kinase</keyword>
<sequence length="195" mass="22857">MGKMVYLMGRSSSGKDTIYKKLLAWEEFKFRKVVLYTTRPIRAGEVEGKEYHFTDEAGYRELEAQGRIIEARAYHTYHGLWRYFTVDDGDIDLMQNHYLIIGTIESYVKTAEYFGTDKVLAILLTLDDGVRLKRALEREMMQESPKYEEMCRRFLADAEDFSEEKIKAAGITRTFANDHLNKCLMEIKEYIRSSL</sequence>
<reference evidence="7" key="1">
    <citation type="submission" date="2018-09" db="EMBL/GenBank/DDBJ databases">
        <title>Murine metabolic-syndrome-specific gut microbial biobank.</title>
        <authorList>
            <person name="Liu C."/>
        </authorList>
    </citation>
    <scope>NUCLEOTIDE SEQUENCE</scope>
    <source>
        <strain evidence="7">D42-62</strain>
    </source>
</reference>
<dbReference type="AlphaFoldDB" id="A0A9X5GTH9"/>
<dbReference type="InterPro" id="IPR008144">
    <property type="entry name" value="Guanylate_kin-like_dom"/>
</dbReference>
<evidence type="ECO:0000259" key="6">
    <source>
        <dbReference type="PROSITE" id="PS50052"/>
    </source>
</evidence>
<proteinExistence type="inferred from homology"/>
<dbReference type="SUPFAM" id="SSF52540">
    <property type="entry name" value="P-loop containing nucleoside triphosphate hydrolases"/>
    <property type="match status" value="1"/>
</dbReference>
<dbReference type="PROSITE" id="PS00856">
    <property type="entry name" value="GUANYLATE_KINASE_1"/>
    <property type="match status" value="1"/>
</dbReference>
<protein>
    <submittedName>
        <fullName evidence="7">Guanylate kinase</fullName>
    </submittedName>
</protein>
<dbReference type="InterPro" id="IPR008145">
    <property type="entry name" value="GK/Ca_channel_bsu"/>
</dbReference>
<dbReference type="RefSeq" id="WP_160562008.1">
    <property type="nucleotide sequence ID" value="NZ_QZDT01000062.1"/>
</dbReference>
<evidence type="ECO:0000256" key="2">
    <source>
        <dbReference type="ARBA" id="ARBA00005790"/>
    </source>
</evidence>
<evidence type="ECO:0000313" key="8">
    <source>
        <dbReference type="Proteomes" id="UP001154420"/>
    </source>
</evidence>
<feature type="domain" description="Guanylate kinase-like" evidence="6">
    <location>
        <begin position="2"/>
        <end position="192"/>
    </location>
</feature>
<dbReference type="PROSITE" id="PS50052">
    <property type="entry name" value="GUANYLATE_KINASE_2"/>
    <property type="match status" value="1"/>
</dbReference>
<evidence type="ECO:0000256" key="1">
    <source>
        <dbReference type="ARBA" id="ARBA00003531"/>
    </source>
</evidence>
<dbReference type="Gene3D" id="3.40.50.300">
    <property type="entry name" value="P-loop containing nucleotide triphosphate hydrolases"/>
    <property type="match status" value="1"/>
</dbReference>
<comment type="similarity">
    <text evidence="2">Belongs to the guanylate kinase family.</text>
</comment>
<comment type="caution">
    <text evidence="7">The sequence shown here is derived from an EMBL/GenBank/DDBJ whole genome shotgun (WGS) entry which is preliminary data.</text>
</comment>
<organism evidence="7 8">
    <name type="scientific">Parablautia muri</name>
    <dbReference type="NCBI Taxonomy" id="2320879"/>
    <lineage>
        <taxon>Bacteria</taxon>
        <taxon>Bacillati</taxon>
        <taxon>Bacillota</taxon>
        <taxon>Clostridia</taxon>
        <taxon>Lachnospirales</taxon>
        <taxon>Lachnospiraceae</taxon>
        <taxon>Parablautia</taxon>
    </lineage>
</organism>
<dbReference type="Pfam" id="PF00625">
    <property type="entry name" value="Guanylate_kin"/>
    <property type="match status" value="1"/>
</dbReference>
<dbReference type="GO" id="GO:0005829">
    <property type="term" value="C:cytosol"/>
    <property type="evidence" value="ECO:0007669"/>
    <property type="project" value="TreeGrafter"/>
</dbReference>
<evidence type="ECO:0000256" key="4">
    <source>
        <dbReference type="ARBA" id="ARBA00022777"/>
    </source>
</evidence>
<name>A0A9X5GTH9_9FIRM</name>
<dbReference type="Proteomes" id="UP001154420">
    <property type="component" value="Unassembled WGS sequence"/>
</dbReference>
<gene>
    <name evidence="7" type="ORF">D5281_21425</name>
</gene>